<feature type="chain" id="PRO_5007511357" description="Lipocalin-like domain-containing protein" evidence="1">
    <location>
        <begin position="28"/>
        <end position="161"/>
    </location>
</feature>
<evidence type="ECO:0000256" key="1">
    <source>
        <dbReference type="SAM" id="SignalP"/>
    </source>
</evidence>
<keyword evidence="1" id="KW-0732">Signal</keyword>
<evidence type="ECO:0000313" key="2">
    <source>
        <dbReference type="EMBL" id="AMY07269.1"/>
    </source>
</evidence>
<name>A0A143PHN9_LUTPR</name>
<evidence type="ECO:0000313" key="3">
    <source>
        <dbReference type="Proteomes" id="UP000076079"/>
    </source>
</evidence>
<evidence type="ECO:0008006" key="4">
    <source>
        <dbReference type="Google" id="ProtNLM"/>
    </source>
</evidence>
<feature type="signal peptide" evidence="1">
    <location>
        <begin position="1"/>
        <end position="27"/>
    </location>
</feature>
<dbReference type="RefSeq" id="WP_110169241.1">
    <property type="nucleotide sequence ID" value="NZ_CP015136.1"/>
</dbReference>
<dbReference type="OrthoDB" id="120419at2"/>
<organism evidence="2 3">
    <name type="scientific">Luteitalea pratensis</name>
    <dbReference type="NCBI Taxonomy" id="1855912"/>
    <lineage>
        <taxon>Bacteria</taxon>
        <taxon>Pseudomonadati</taxon>
        <taxon>Acidobacteriota</taxon>
        <taxon>Vicinamibacteria</taxon>
        <taxon>Vicinamibacterales</taxon>
        <taxon>Vicinamibacteraceae</taxon>
        <taxon>Luteitalea</taxon>
    </lineage>
</organism>
<dbReference type="EMBL" id="CP015136">
    <property type="protein sequence ID" value="AMY07269.1"/>
    <property type="molecule type" value="Genomic_DNA"/>
</dbReference>
<keyword evidence="3" id="KW-1185">Reference proteome</keyword>
<protein>
    <recommendedName>
        <fullName evidence="4">Lipocalin-like domain-containing protein</fullName>
    </recommendedName>
</protein>
<dbReference type="PATRIC" id="fig|1813736.3.peg.457"/>
<accession>A0A143PHN9</accession>
<reference evidence="2 3" key="1">
    <citation type="journal article" date="2016" name="Genome Announc.">
        <title>First Complete Genome Sequence of a Subdivision 6 Acidobacterium Strain.</title>
        <authorList>
            <person name="Huang S."/>
            <person name="Vieira S."/>
            <person name="Bunk B."/>
            <person name="Riedel T."/>
            <person name="Sproer C."/>
            <person name="Overmann J."/>
        </authorList>
    </citation>
    <scope>NUCLEOTIDE SEQUENCE [LARGE SCALE GENOMIC DNA]</scope>
    <source>
        <strain evidence="3">DSM 100886 HEG_-6_39</strain>
    </source>
</reference>
<dbReference type="AlphaFoldDB" id="A0A143PHN9"/>
<reference evidence="3" key="2">
    <citation type="submission" date="2016-04" db="EMBL/GenBank/DDBJ databases">
        <title>First Complete Genome Sequence of a Subdivision 6 Acidobacterium.</title>
        <authorList>
            <person name="Huang S."/>
            <person name="Vieira S."/>
            <person name="Bunk B."/>
            <person name="Riedel T."/>
            <person name="Sproeer C."/>
            <person name="Overmann J."/>
        </authorList>
    </citation>
    <scope>NUCLEOTIDE SEQUENCE [LARGE SCALE GENOMIC DNA]</scope>
    <source>
        <strain evidence="3">DSM 100886 HEG_-6_39</strain>
    </source>
</reference>
<gene>
    <name evidence="2" type="ORF">LuPra_00436</name>
</gene>
<dbReference type="KEGG" id="abac:LuPra_00436"/>
<dbReference type="STRING" id="1855912.LuPra_00436"/>
<dbReference type="Proteomes" id="UP000076079">
    <property type="component" value="Chromosome"/>
</dbReference>
<sequence precursor="true">MRLTTRSLALTIACLGLSSILVRPALAQGDPQVGVWKLNVAKSKYTPGPVPKSGTTKIEAAGAGVKVTVDQALPDGTARHFEFTANYDGKDSPVIGNPDADTVARTRVNANTVQTVNKKGGKVTTTQTSEVSADGKTRTVTTKGVNASGEKVNNVAVYDKQ</sequence>
<proteinExistence type="predicted"/>